<gene>
    <name evidence="2" type="ORF">MNBD_IGNAVI01-761</name>
</gene>
<organism evidence="2">
    <name type="scientific">hydrothermal vent metagenome</name>
    <dbReference type="NCBI Taxonomy" id="652676"/>
    <lineage>
        <taxon>unclassified sequences</taxon>
        <taxon>metagenomes</taxon>
        <taxon>ecological metagenomes</taxon>
    </lineage>
</organism>
<dbReference type="AlphaFoldDB" id="A0A3B1BQL9"/>
<protein>
    <recommendedName>
        <fullName evidence="1">Secretion system C-terminal sorting domain-containing protein</fullName>
    </recommendedName>
</protein>
<dbReference type="Pfam" id="PF18962">
    <property type="entry name" value="Por_Secre_tail"/>
    <property type="match status" value="1"/>
</dbReference>
<dbReference type="PANTHER" id="PTHR42754">
    <property type="entry name" value="ENDOGLUCANASE"/>
    <property type="match status" value="1"/>
</dbReference>
<feature type="domain" description="Secretion system C-terminal sorting" evidence="1">
    <location>
        <begin position="401"/>
        <end position="480"/>
    </location>
</feature>
<accession>A0A3B1BQL9</accession>
<proteinExistence type="predicted"/>
<dbReference type="SUPFAM" id="SSF50998">
    <property type="entry name" value="Quinoprotein alcohol dehydrogenase-like"/>
    <property type="match status" value="1"/>
</dbReference>
<dbReference type="InterPro" id="IPR011047">
    <property type="entry name" value="Quinoprotein_ADH-like_sf"/>
</dbReference>
<dbReference type="PANTHER" id="PTHR42754:SF1">
    <property type="entry name" value="LIPOPROTEIN"/>
    <property type="match status" value="1"/>
</dbReference>
<name>A0A3B1BQL9_9ZZZZ</name>
<reference evidence="2" key="1">
    <citation type="submission" date="2018-06" db="EMBL/GenBank/DDBJ databases">
        <authorList>
            <person name="Zhirakovskaya E."/>
        </authorList>
    </citation>
    <scope>NUCLEOTIDE SEQUENCE</scope>
</reference>
<dbReference type="InterPro" id="IPR026444">
    <property type="entry name" value="Secre_tail"/>
</dbReference>
<evidence type="ECO:0000259" key="1">
    <source>
        <dbReference type="Pfam" id="PF18962"/>
    </source>
</evidence>
<dbReference type="EMBL" id="UOGD01000162">
    <property type="protein sequence ID" value="VAX20249.1"/>
    <property type="molecule type" value="Genomic_DNA"/>
</dbReference>
<sequence length="483" mass="52667">MKKTTLFLLFFFSLQVLNAQETFEKTFGNPGIFQAVGKSSLQSVDGGYIITGSITNYNSLSDIYIIKTDAKGDTLWTRAYGSENCDVGNSIIKTTDGGYIIAATASTYQCGVNAAYLLKLNSEGDSLWSNSYVPNVPNSEATASSVKQTNDGGYIFVGNTSLYGKNIFIVKTDESGNTLWTKNYWGQYPQSIEQTNDGSYILTGKNYTQGTSTDVLLMKISSSGDSLWARTYDIYQDNDEGHSVIQTSSGNFLIAGTSWIGYGNSDICLIKTNSVGDTIWTKRIGGDKLEMGKAIKETSDGNFIIVGSTQSFGNSFEDVYLIKIDTNGDTLWTKTFGFGESTIAVGSSVNQTSDGGYIIGGELAMLGSNFAYLIKTNADGIVTSLLYSSKIPETFSLYQNYPNPFNPSTTIKYSLPAGRQAFQNVTLRVYDILGKEVATLVNETQQPGNYEIKFNAGDLPSGIYLYKINIGNHIATRKMMLLK</sequence>
<dbReference type="Gene3D" id="2.60.40.4070">
    <property type="match status" value="1"/>
</dbReference>
<evidence type="ECO:0000313" key="2">
    <source>
        <dbReference type="EMBL" id="VAX20249.1"/>
    </source>
</evidence>
<dbReference type="NCBIfam" id="TIGR04183">
    <property type="entry name" value="Por_Secre_tail"/>
    <property type="match status" value="1"/>
</dbReference>